<gene>
    <name evidence="1" type="ORF">PR048_017092</name>
</gene>
<reference evidence="1 2" key="1">
    <citation type="submission" date="2023-02" db="EMBL/GenBank/DDBJ databases">
        <title>LHISI_Scaffold_Assembly.</title>
        <authorList>
            <person name="Stuart O.P."/>
            <person name="Cleave R."/>
            <person name="Magrath M.J.L."/>
            <person name="Mikheyev A.S."/>
        </authorList>
    </citation>
    <scope>NUCLEOTIDE SEQUENCE [LARGE SCALE GENOMIC DNA]</scope>
    <source>
        <strain evidence="1">Daus_M_001</strain>
        <tissue evidence="1">Leg muscle</tissue>
    </source>
</reference>
<dbReference type="Proteomes" id="UP001159363">
    <property type="component" value="Chromosome 5"/>
</dbReference>
<keyword evidence="2" id="KW-1185">Reference proteome</keyword>
<sequence length="449" mass="51111">MDRWSDESTQRWSDGAMELVVYASQVMGHGSRGLPFWLTEFPSDICGLYITGYLRTSFAGISFDEAPPDWSCSDRYLERDSPWFETCRNSLGLESCASVVFTLQSHSQVNSFNTWCRLVEEGEGQCHADTVAPPLHAATSYTSHELRRCSDARLSLHPSGKNSRPAGEETKVAEDGIGIWDAVAKCNKGTRTERAHLERTRNCNTLPTRAVAASDMNKFRGTHESQAEIPCLRAIVMTLFHLGTWCNAEIQSTSRLEGKNTGPFPPKYWGKNYGGRNTICWSILGRRRLEVVRPELDSSVSLNIEAFYKLLRLLANCSCGSQRRFASVASLALDFNAMKKQHQKRARKYVDPKKYREYVWAYSIVINGKIMQVSIKIIRNIQKKVLENFSFVERRGLHANRPHKLCDNVTNLMGEHLEKPHYSAHKTNLKYFENTNLTIKDLHEIIVDY</sequence>
<proteinExistence type="predicted"/>
<protein>
    <submittedName>
        <fullName evidence="1">Uncharacterized protein</fullName>
    </submittedName>
</protein>
<comment type="caution">
    <text evidence="1">The sequence shown here is derived from an EMBL/GenBank/DDBJ whole genome shotgun (WGS) entry which is preliminary data.</text>
</comment>
<dbReference type="EMBL" id="JARBHB010000006">
    <property type="protein sequence ID" value="KAJ8880622.1"/>
    <property type="molecule type" value="Genomic_DNA"/>
</dbReference>
<organism evidence="1 2">
    <name type="scientific">Dryococelus australis</name>
    <dbReference type="NCBI Taxonomy" id="614101"/>
    <lineage>
        <taxon>Eukaryota</taxon>
        <taxon>Metazoa</taxon>
        <taxon>Ecdysozoa</taxon>
        <taxon>Arthropoda</taxon>
        <taxon>Hexapoda</taxon>
        <taxon>Insecta</taxon>
        <taxon>Pterygota</taxon>
        <taxon>Neoptera</taxon>
        <taxon>Polyneoptera</taxon>
        <taxon>Phasmatodea</taxon>
        <taxon>Verophasmatodea</taxon>
        <taxon>Anareolatae</taxon>
        <taxon>Phasmatidae</taxon>
        <taxon>Eurycanthinae</taxon>
        <taxon>Dryococelus</taxon>
    </lineage>
</organism>
<accession>A0ABQ9H8I7</accession>
<name>A0ABQ9H8I7_9NEOP</name>
<evidence type="ECO:0000313" key="1">
    <source>
        <dbReference type="EMBL" id="KAJ8880622.1"/>
    </source>
</evidence>
<evidence type="ECO:0000313" key="2">
    <source>
        <dbReference type="Proteomes" id="UP001159363"/>
    </source>
</evidence>